<dbReference type="SUPFAM" id="SSF51215">
    <property type="entry name" value="Regulatory protein AraC"/>
    <property type="match status" value="1"/>
</dbReference>
<accession>A0A1X7HDJ6</accession>
<evidence type="ECO:0000256" key="2">
    <source>
        <dbReference type="ARBA" id="ARBA00023015"/>
    </source>
</evidence>
<dbReference type="InterPro" id="IPR037923">
    <property type="entry name" value="HTH-like"/>
</dbReference>
<dbReference type="RefSeq" id="WP_208919457.1">
    <property type="nucleotide sequence ID" value="NZ_LT840184.1"/>
</dbReference>
<evidence type="ECO:0000256" key="5">
    <source>
        <dbReference type="ARBA" id="ARBA00023163"/>
    </source>
</evidence>
<proteinExistence type="predicted"/>
<evidence type="ECO:0000256" key="1">
    <source>
        <dbReference type="ARBA" id="ARBA00022490"/>
    </source>
</evidence>
<protein>
    <submittedName>
        <fullName evidence="8">AraC-type DNA-binding protein</fullName>
    </submittedName>
</protein>
<dbReference type="GO" id="GO:0003700">
    <property type="term" value="F:DNA-binding transcription factor activity"/>
    <property type="evidence" value="ECO:0007669"/>
    <property type="project" value="InterPro"/>
</dbReference>
<dbReference type="Gene3D" id="1.10.10.60">
    <property type="entry name" value="Homeodomain-like"/>
    <property type="match status" value="2"/>
</dbReference>
<dbReference type="InterPro" id="IPR018062">
    <property type="entry name" value="HTH_AraC-typ_CS"/>
</dbReference>
<reference evidence="8 9" key="1">
    <citation type="submission" date="2017-04" db="EMBL/GenBank/DDBJ databases">
        <authorList>
            <person name="Afonso C.L."/>
            <person name="Miller P.J."/>
            <person name="Scott M.A."/>
            <person name="Spackman E."/>
            <person name="Goraichik I."/>
            <person name="Dimitrov K.M."/>
            <person name="Suarez D.L."/>
            <person name="Swayne D.E."/>
        </authorList>
    </citation>
    <scope>NUCLEOTIDE SEQUENCE [LARGE SCALE GENOMIC DNA]</scope>
    <source>
        <strain evidence="8 9">N3/975</strain>
    </source>
</reference>
<dbReference type="Pfam" id="PF12833">
    <property type="entry name" value="HTH_18"/>
    <property type="match status" value="1"/>
</dbReference>
<feature type="domain" description="HTH araC/xylS-type" evidence="6">
    <location>
        <begin position="170"/>
        <end position="268"/>
    </location>
</feature>
<dbReference type="PANTHER" id="PTHR46796:SF13">
    <property type="entry name" value="HTH-TYPE TRANSCRIPTIONAL ACTIVATOR RHAS"/>
    <property type="match status" value="1"/>
</dbReference>
<dbReference type="InterPro" id="IPR020449">
    <property type="entry name" value="Tscrpt_reg_AraC-type_HTH"/>
</dbReference>
<dbReference type="PRINTS" id="PR00032">
    <property type="entry name" value="HTHARAC"/>
</dbReference>
<feature type="domain" description="Fe/B12 periplasmic-binding" evidence="7">
    <location>
        <begin position="272"/>
        <end position="532"/>
    </location>
</feature>
<dbReference type="Proteomes" id="UP000192940">
    <property type="component" value="Chromosome I"/>
</dbReference>
<dbReference type="STRING" id="1313296.SAMN05661091_2504"/>
<dbReference type="PROSITE" id="PS50983">
    <property type="entry name" value="FE_B12_PBP"/>
    <property type="match status" value="1"/>
</dbReference>
<dbReference type="EMBL" id="LT840184">
    <property type="protein sequence ID" value="SMF84012.1"/>
    <property type="molecule type" value="Genomic_DNA"/>
</dbReference>
<dbReference type="SUPFAM" id="SSF53807">
    <property type="entry name" value="Helical backbone' metal receptor"/>
    <property type="match status" value="1"/>
</dbReference>
<name>A0A1X7HDJ6_9BACL</name>
<dbReference type="InterPro" id="IPR050204">
    <property type="entry name" value="AraC_XylS_family_regulators"/>
</dbReference>
<dbReference type="Gene3D" id="3.40.50.1980">
    <property type="entry name" value="Nitrogenase molybdenum iron protein domain"/>
    <property type="match status" value="2"/>
</dbReference>
<keyword evidence="9" id="KW-1185">Reference proteome</keyword>
<dbReference type="AlphaFoldDB" id="A0A1X7HDJ6"/>
<dbReference type="PROSITE" id="PS01124">
    <property type="entry name" value="HTH_ARAC_FAMILY_2"/>
    <property type="match status" value="1"/>
</dbReference>
<keyword evidence="5" id="KW-0804">Transcription</keyword>
<dbReference type="SMART" id="SM00342">
    <property type="entry name" value="HTH_ARAC"/>
    <property type="match status" value="1"/>
</dbReference>
<evidence type="ECO:0000259" key="7">
    <source>
        <dbReference type="PROSITE" id="PS50983"/>
    </source>
</evidence>
<dbReference type="Pfam" id="PF01497">
    <property type="entry name" value="Peripla_BP_2"/>
    <property type="match status" value="1"/>
</dbReference>
<evidence type="ECO:0000256" key="3">
    <source>
        <dbReference type="ARBA" id="ARBA00023125"/>
    </source>
</evidence>
<dbReference type="PROSITE" id="PS00041">
    <property type="entry name" value="HTH_ARAC_FAMILY_1"/>
    <property type="match status" value="1"/>
</dbReference>
<dbReference type="InterPro" id="IPR009057">
    <property type="entry name" value="Homeodomain-like_sf"/>
</dbReference>
<dbReference type="InterPro" id="IPR002491">
    <property type="entry name" value="ABC_transptr_periplasmic_BD"/>
</dbReference>
<dbReference type="SUPFAM" id="SSF46689">
    <property type="entry name" value="Homeodomain-like"/>
    <property type="match status" value="2"/>
</dbReference>
<evidence type="ECO:0000313" key="9">
    <source>
        <dbReference type="Proteomes" id="UP000192940"/>
    </source>
</evidence>
<evidence type="ECO:0000259" key="6">
    <source>
        <dbReference type="PROSITE" id="PS01124"/>
    </source>
</evidence>
<evidence type="ECO:0000313" key="8">
    <source>
        <dbReference type="EMBL" id="SMF84012.1"/>
    </source>
</evidence>
<dbReference type="GO" id="GO:0043565">
    <property type="term" value="F:sequence-specific DNA binding"/>
    <property type="evidence" value="ECO:0007669"/>
    <property type="project" value="InterPro"/>
</dbReference>
<keyword evidence="4" id="KW-0010">Activator</keyword>
<dbReference type="InterPro" id="IPR018060">
    <property type="entry name" value="HTH_AraC"/>
</dbReference>
<keyword evidence="1" id="KW-0963">Cytoplasm</keyword>
<organism evidence="8 9">
    <name type="scientific">Paenibacillus uliginis N3/975</name>
    <dbReference type="NCBI Taxonomy" id="1313296"/>
    <lineage>
        <taxon>Bacteria</taxon>
        <taxon>Bacillati</taxon>
        <taxon>Bacillota</taxon>
        <taxon>Bacilli</taxon>
        <taxon>Bacillales</taxon>
        <taxon>Paenibacillaceae</taxon>
        <taxon>Paenibacillus</taxon>
    </lineage>
</organism>
<dbReference type="PANTHER" id="PTHR46796">
    <property type="entry name" value="HTH-TYPE TRANSCRIPTIONAL ACTIVATOR RHAS-RELATED"/>
    <property type="match status" value="1"/>
</dbReference>
<keyword evidence="2" id="KW-0805">Transcription regulation</keyword>
<evidence type="ECO:0000256" key="4">
    <source>
        <dbReference type="ARBA" id="ARBA00023159"/>
    </source>
</evidence>
<sequence>MVRPTWFYVLTDIQYNVKTSDWHQEDSFIRNYTMLVMTSGDGRIVINGTGICLKRGSCMIVTPDMTTCMIAGEEGLGFYRLIFEVSLLNTSEFPEDLPLRLTHHIPCSGEVVCQPFSECIDYLEAIYQNRNSQDEMELFRNHVRFQELLRFIFEQNLFIHKEMSIRQAVSNSIEHIKQNYRSTWTVDQMAEVAQVSRWHYTRMFKEITGQIPLEYLNRIRIDRAKHLLKTTDDRLMDIAQHVGFSNEYYFSRRFKQTFGISPGQYRRHLRDGSRVFAPFLEDFLVALGVTPVMQCYHVGWGKQEYLGLQNVPIFDIARNPIDTLLDHKPDHILLDGGMDRWMPFDQITELVPTYNLTHPGEDWRATLRTVADLLGRTSLVQDIIEQYEYKANEARSLLHRSVRKQTVACLRISALGVSLYAGSERGYTGPVLYSDLGLTPHPLVRKLTNYHRRVELTQEWLERLDADHLFIMFDKRHSMLEGEERRLLNTPSWQALPAVRNRCVYEVDFMTWMNYGILSHGLKIDDVLKVLV</sequence>
<keyword evidence="3 8" id="KW-0238">DNA-binding</keyword>
<gene>
    <name evidence="8" type="ORF">SAMN05661091_2504</name>
</gene>